<feature type="active site" description="Charge relay system" evidence="5">
    <location>
        <position position="408"/>
    </location>
</feature>
<name>A0A9P6KBE0_9FUNG</name>
<evidence type="ECO:0000259" key="8">
    <source>
        <dbReference type="Pfam" id="PF00082"/>
    </source>
</evidence>
<feature type="domain" description="Peptidase S8/S53" evidence="8">
    <location>
        <begin position="210"/>
        <end position="423"/>
    </location>
</feature>
<evidence type="ECO:0000256" key="1">
    <source>
        <dbReference type="ARBA" id="ARBA00011073"/>
    </source>
</evidence>
<evidence type="ECO:0000256" key="3">
    <source>
        <dbReference type="ARBA" id="ARBA00022801"/>
    </source>
</evidence>
<evidence type="ECO:0000313" key="11">
    <source>
        <dbReference type="Proteomes" id="UP000780801"/>
    </source>
</evidence>
<dbReference type="GO" id="GO:0006508">
    <property type="term" value="P:proteolysis"/>
    <property type="evidence" value="ECO:0007669"/>
    <property type="project" value="UniProtKB-KW"/>
</dbReference>
<dbReference type="Pfam" id="PF05922">
    <property type="entry name" value="Inhibitor_I9"/>
    <property type="match status" value="1"/>
</dbReference>
<reference evidence="10" key="1">
    <citation type="journal article" date="2020" name="Fungal Divers.">
        <title>Resolving the Mortierellaceae phylogeny through synthesis of multi-gene phylogenetics and phylogenomics.</title>
        <authorList>
            <person name="Vandepol N."/>
            <person name="Liber J."/>
            <person name="Desiro A."/>
            <person name="Na H."/>
            <person name="Kennedy M."/>
            <person name="Barry K."/>
            <person name="Grigoriev I.V."/>
            <person name="Miller A.N."/>
            <person name="O'Donnell K."/>
            <person name="Stajich J.E."/>
            <person name="Bonito G."/>
        </authorList>
    </citation>
    <scope>NUCLEOTIDE SEQUENCE</scope>
    <source>
        <strain evidence="10">KOD1015</strain>
    </source>
</reference>
<accession>A0A9P6KBE0</accession>
<dbReference type="OrthoDB" id="206201at2759"/>
<evidence type="ECO:0000259" key="9">
    <source>
        <dbReference type="Pfam" id="PF05922"/>
    </source>
</evidence>
<keyword evidence="2 5" id="KW-0645">Protease</keyword>
<evidence type="ECO:0008006" key="12">
    <source>
        <dbReference type="Google" id="ProtNLM"/>
    </source>
</evidence>
<dbReference type="EMBL" id="JAABOA010003455">
    <property type="protein sequence ID" value="KAF9578651.1"/>
    <property type="molecule type" value="Genomic_DNA"/>
</dbReference>
<gene>
    <name evidence="10" type="ORF">BGW38_005448</name>
</gene>
<dbReference type="InterPro" id="IPR037045">
    <property type="entry name" value="S8pro/Inhibitor_I9_sf"/>
</dbReference>
<dbReference type="SUPFAM" id="SSF54897">
    <property type="entry name" value="Protease propeptides/inhibitors"/>
    <property type="match status" value="1"/>
</dbReference>
<dbReference type="Gene3D" id="3.40.50.200">
    <property type="entry name" value="Peptidase S8/S53 domain"/>
    <property type="match status" value="1"/>
</dbReference>
<dbReference type="Proteomes" id="UP000780801">
    <property type="component" value="Unassembled WGS sequence"/>
</dbReference>
<dbReference type="InterPro" id="IPR036852">
    <property type="entry name" value="Peptidase_S8/S53_dom_sf"/>
</dbReference>
<dbReference type="InterPro" id="IPR023828">
    <property type="entry name" value="Peptidase_S8_Ser-AS"/>
</dbReference>
<dbReference type="PRINTS" id="PR00723">
    <property type="entry name" value="SUBTILISIN"/>
</dbReference>
<dbReference type="PROSITE" id="PS51892">
    <property type="entry name" value="SUBTILASE"/>
    <property type="match status" value="1"/>
</dbReference>
<dbReference type="PANTHER" id="PTHR43806">
    <property type="entry name" value="PEPTIDASE S8"/>
    <property type="match status" value="1"/>
</dbReference>
<evidence type="ECO:0000256" key="6">
    <source>
        <dbReference type="RuleBase" id="RU003355"/>
    </source>
</evidence>
<keyword evidence="11" id="KW-1185">Reference proteome</keyword>
<dbReference type="InterPro" id="IPR015500">
    <property type="entry name" value="Peptidase_S8_subtilisin-rel"/>
</dbReference>
<feature type="domain" description="Inhibitor I9" evidence="9">
    <location>
        <begin position="27"/>
        <end position="120"/>
    </location>
</feature>
<sequence>MRTTADGQTQSRSGPRGRQRGVVLPHKYIVILKNGSDVGSLDIHSRAAEHNRIAKEQLQLQQQLVNDGRLRVEEEAVPNQVDHEYDFVTWKGYAGQFSPQFLHELENHDDVDYIEEDTMMWAWGVPESEDNNVGDGTNKGGELYSEPSTPVPNEGSPSRVSDDMDAEAIINGRNVHLDYYSLKTPSWGLTRIAQHARDLQKDYTYASSAGSDVDVYVIDSGVFAEHGDFEGRARNLINFVGEEEATDMCGHGTHVSGIIAGKQFGVAKSARILAVKVLDSEGQGSTSQVLAGINHVTKHAANNPNTKKVINMSLGGQFSRPVNEAVRTAVSKFGLPFFVAAGNTGDDACQYSPAGVEEAFAVGGTDKHDNVGWYSCTGTCVDLFAPGSGIVSDWIRSKTSAHILDGTSMASPHVAGVAALFLGSGSIYHSAAELYSDIIQHSTHSIVTGFSIHDHTSNRNLLYNKLEDIQDSGTIRLVDELAAQFEKDHTNSARRPRGRHN</sequence>
<dbReference type="PROSITE" id="PS00136">
    <property type="entry name" value="SUBTILASE_ASP"/>
    <property type="match status" value="1"/>
</dbReference>
<comment type="similarity">
    <text evidence="1 5 6">Belongs to the peptidase S8 family.</text>
</comment>
<dbReference type="InterPro" id="IPR000209">
    <property type="entry name" value="Peptidase_S8/S53_dom"/>
</dbReference>
<organism evidence="10 11">
    <name type="scientific">Lunasporangiospora selenospora</name>
    <dbReference type="NCBI Taxonomy" id="979761"/>
    <lineage>
        <taxon>Eukaryota</taxon>
        <taxon>Fungi</taxon>
        <taxon>Fungi incertae sedis</taxon>
        <taxon>Mucoromycota</taxon>
        <taxon>Mortierellomycotina</taxon>
        <taxon>Mortierellomycetes</taxon>
        <taxon>Mortierellales</taxon>
        <taxon>Mortierellaceae</taxon>
        <taxon>Lunasporangiospora</taxon>
    </lineage>
</organism>
<protein>
    <recommendedName>
        <fullName evidence="12">Subtilase family protein</fullName>
    </recommendedName>
</protein>
<dbReference type="PROSITE" id="PS00137">
    <property type="entry name" value="SUBTILASE_HIS"/>
    <property type="match status" value="1"/>
</dbReference>
<feature type="active site" description="Charge relay system" evidence="5">
    <location>
        <position position="219"/>
    </location>
</feature>
<dbReference type="SUPFAM" id="SSF52743">
    <property type="entry name" value="Subtilisin-like"/>
    <property type="match status" value="1"/>
</dbReference>
<dbReference type="FunFam" id="3.40.50.200:FF:000007">
    <property type="entry name" value="Subtilisin-like serine protease"/>
    <property type="match status" value="1"/>
</dbReference>
<dbReference type="PROSITE" id="PS00138">
    <property type="entry name" value="SUBTILASE_SER"/>
    <property type="match status" value="1"/>
</dbReference>
<proteinExistence type="inferred from homology"/>
<evidence type="ECO:0000256" key="5">
    <source>
        <dbReference type="PROSITE-ProRule" id="PRU01240"/>
    </source>
</evidence>
<comment type="caution">
    <text evidence="10">The sequence shown here is derived from an EMBL/GenBank/DDBJ whole genome shotgun (WGS) entry which is preliminary data.</text>
</comment>
<evidence type="ECO:0000256" key="4">
    <source>
        <dbReference type="ARBA" id="ARBA00022825"/>
    </source>
</evidence>
<dbReference type="GO" id="GO:0005615">
    <property type="term" value="C:extracellular space"/>
    <property type="evidence" value="ECO:0007669"/>
    <property type="project" value="TreeGrafter"/>
</dbReference>
<dbReference type="InterPro" id="IPR050131">
    <property type="entry name" value="Peptidase_S8_subtilisin-like"/>
</dbReference>
<dbReference type="InterPro" id="IPR034193">
    <property type="entry name" value="PCSK9_ProteinaseK-like"/>
</dbReference>
<dbReference type="GO" id="GO:0004252">
    <property type="term" value="F:serine-type endopeptidase activity"/>
    <property type="evidence" value="ECO:0007669"/>
    <property type="project" value="UniProtKB-UniRule"/>
</dbReference>
<dbReference type="Gene3D" id="3.30.70.80">
    <property type="entry name" value="Peptidase S8 propeptide/proteinase inhibitor I9"/>
    <property type="match status" value="1"/>
</dbReference>
<dbReference type="InterPro" id="IPR022398">
    <property type="entry name" value="Peptidase_S8_His-AS"/>
</dbReference>
<keyword evidence="4 5" id="KW-0720">Serine protease</keyword>
<dbReference type="InterPro" id="IPR023827">
    <property type="entry name" value="Peptidase_S8_Asp-AS"/>
</dbReference>
<dbReference type="CDD" id="cd04077">
    <property type="entry name" value="Peptidases_S8_PCSK9_ProteinaseK_like"/>
    <property type="match status" value="1"/>
</dbReference>
<evidence type="ECO:0000256" key="7">
    <source>
        <dbReference type="SAM" id="MobiDB-lite"/>
    </source>
</evidence>
<evidence type="ECO:0000313" key="10">
    <source>
        <dbReference type="EMBL" id="KAF9578651.1"/>
    </source>
</evidence>
<dbReference type="Pfam" id="PF00082">
    <property type="entry name" value="Peptidase_S8"/>
    <property type="match status" value="1"/>
</dbReference>
<feature type="region of interest" description="Disordered" evidence="7">
    <location>
        <begin position="128"/>
        <end position="161"/>
    </location>
</feature>
<feature type="active site" description="Charge relay system" evidence="5">
    <location>
        <position position="251"/>
    </location>
</feature>
<dbReference type="InterPro" id="IPR010259">
    <property type="entry name" value="S8pro/Inhibitor_I9"/>
</dbReference>
<keyword evidence="3 5" id="KW-0378">Hydrolase</keyword>
<dbReference type="AlphaFoldDB" id="A0A9P6KBE0"/>
<evidence type="ECO:0000256" key="2">
    <source>
        <dbReference type="ARBA" id="ARBA00022670"/>
    </source>
</evidence>
<dbReference type="PANTHER" id="PTHR43806:SF11">
    <property type="entry name" value="CEREVISIN-RELATED"/>
    <property type="match status" value="1"/>
</dbReference>